<feature type="compositionally biased region" description="Low complexity" evidence="5">
    <location>
        <begin position="548"/>
        <end position="558"/>
    </location>
</feature>
<dbReference type="InterPro" id="IPR004585">
    <property type="entry name" value="DNA_recomb/repair_Rad52"/>
</dbReference>
<keyword evidence="3" id="KW-0233">DNA recombination</keyword>
<dbReference type="InterPro" id="IPR042525">
    <property type="entry name" value="Rad52_Rad59_Rad22_sf"/>
</dbReference>
<sequence length="610" mass="65906">MSYFTSRWPSATYLDLTTSTYVCNSYRMSGALSGHLLESFMLAQTPRGPFGQSTPQVMTSGAMAFAPSMHGTFSQLPSMLDHSALMELSEETSNKIAEMQAKLNKKLGPEYISQRPGPGGALKLTYAEGWKIINLANEVFGFNGWSSSVVNLTTDFVDYLEETKRFNVGVTAVVRVTLRDGVFHEDVGYGMLENSKSKGAALDKCKKEAVTDGVKRALRNFGNLLGNCLYDKSYTQEIVKIKVPPPKFNRDELHRRPEFAEPKLPAQTNGAGPSTSAHIPIVKSEPQQPVAGPSKPQAIPPHMRPNMGNVVTPSKPPANAPKPMSNIGLNTPITPANFSTNRPAAPPRPPINPPPQVQSKPAPPRAPSPTTEDRHVTFAESQDEYDFGSDDAFYAAVDLDGLGDAGIGGHIDFDEGMGGVSGIEEDISMDVDRSVQAISRPAGPQQSIQPMQQKQVAPQQPQQQSRPPQSNAAPKKTRMEILEEYERERLAKEQENERQQQQQQSSKQVNNSASSGAVPSTPMGGFRFPTTSNVNQGGRPTGQNSARTGTSNFGSSTGNGLGLKRTFDTAQSGQRRPVQGMGLAQATSGKREPLGALEIGDGGDVKRLKR</sequence>
<feature type="region of interest" description="Disordered" evidence="5">
    <location>
        <begin position="259"/>
        <end position="374"/>
    </location>
</feature>
<dbReference type="PANTHER" id="PTHR12132:SF1">
    <property type="entry name" value="DNA REPAIR PROTEIN RAD52 HOMOLOG"/>
    <property type="match status" value="1"/>
</dbReference>
<dbReference type="AlphaFoldDB" id="A0AAW0FLU0"/>
<feature type="region of interest" description="Disordered" evidence="5">
    <location>
        <begin position="439"/>
        <end position="610"/>
    </location>
</feature>
<dbReference type="GO" id="GO:0045002">
    <property type="term" value="P:double-strand break repair via single-strand annealing"/>
    <property type="evidence" value="ECO:0007669"/>
    <property type="project" value="InterPro"/>
</dbReference>
<proteinExistence type="inferred from homology"/>
<name>A0AAW0FLU0_9APHY</name>
<feature type="compositionally biased region" description="Polar residues" evidence="5">
    <location>
        <begin position="266"/>
        <end position="277"/>
    </location>
</feature>
<dbReference type="GO" id="GO:0006312">
    <property type="term" value="P:mitotic recombination"/>
    <property type="evidence" value="ECO:0007669"/>
    <property type="project" value="TreeGrafter"/>
</dbReference>
<dbReference type="SUPFAM" id="SSF54768">
    <property type="entry name" value="dsRNA-binding domain-like"/>
    <property type="match status" value="1"/>
</dbReference>
<dbReference type="InterPro" id="IPR041247">
    <property type="entry name" value="Rad52_fam"/>
</dbReference>
<evidence type="ECO:0000256" key="4">
    <source>
        <dbReference type="ARBA" id="ARBA00023204"/>
    </source>
</evidence>
<reference evidence="6 7" key="1">
    <citation type="submission" date="2022-09" db="EMBL/GenBank/DDBJ databases">
        <authorList>
            <person name="Palmer J.M."/>
        </authorList>
    </citation>
    <scope>NUCLEOTIDE SEQUENCE [LARGE SCALE GENOMIC DNA]</scope>
    <source>
        <strain evidence="6 7">DSM 7382</strain>
    </source>
</reference>
<dbReference type="NCBIfam" id="TIGR00607">
    <property type="entry name" value="rad52"/>
    <property type="match status" value="1"/>
</dbReference>
<evidence type="ECO:0000256" key="3">
    <source>
        <dbReference type="ARBA" id="ARBA00023172"/>
    </source>
</evidence>
<evidence type="ECO:0000256" key="1">
    <source>
        <dbReference type="ARBA" id="ARBA00006638"/>
    </source>
</evidence>
<evidence type="ECO:0000313" key="7">
    <source>
        <dbReference type="Proteomes" id="UP001385951"/>
    </source>
</evidence>
<dbReference type="GO" id="GO:0005634">
    <property type="term" value="C:nucleus"/>
    <property type="evidence" value="ECO:0007669"/>
    <property type="project" value="InterPro"/>
</dbReference>
<protein>
    <submittedName>
        <fullName evidence="6">Uncharacterized protein</fullName>
    </submittedName>
</protein>
<keyword evidence="2" id="KW-0227">DNA damage</keyword>
<comment type="similarity">
    <text evidence="1">Belongs to the RAD52 family.</text>
</comment>
<evidence type="ECO:0000256" key="2">
    <source>
        <dbReference type="ARBA" id="ARBA00022763"/>
    </source>
</evidence>
<dbReference type="InterPro" id="IPR007232">
    <property type="entry name" value="Rad52_Rad59_Rad22"/>
</dbReference>
<comment type="caution">
    <text evidence="6">The sequence shown here is derived from an EMBL/GenBank/DDBJ whole genome shotgun (WGS) entry which is preliminary data.</text>
</comment>
<feature type="compositionally biased region" description="Low complexity" evidence="5">
    <location>
        <begin position="499"/>
        <end position="515"/>
    </location>
</feature>
<dbReference type="GO" id="GO:0000730">
    <property type="term" value="P:DNA recombinase assembly"/>
    <property type="evidence" value="ECO:0007669"/>
    <property type="project" value="InterPro"/>
</dbReference>
<keyword evidence="7" id="KW-1185">Reference proteome</keyword>
<dbReference type="FunFam" id="3.30.390.80:FF:000001">
    <property type="entry name" value="DNA repair protein RAD52 homolog"/>
    <property type="match status" value="1"/>
</dbReference>
<dbReference type="Pfam" id="PF04098">
    <property type="entry name" value="Rad52_Rad22"/>
    <property type="match status" value="1"/>
</dbReference>
<dbReference type="EMBL" id="JASBNA010000084">
    <property type="protein sequence ID" value="KAK7677680.1"/>
    <property type="molecule type" value="Genomic_DNA"/>
</dbReference>
<gene>
    <name evidence="6" type="ORF">QCA50_019371</name>
</gene>
<evidence type="ECO:0000313" key="6">
    <source>
        <dbReference type="EMBL" id="KAK7677680.1"/>
    </source>
</evidence>
<dbReference type="Gene3D" id="3.30.390.80">
    <property type="entry name" value="DNA repair protein Rad52/59/22"/>
    <property type="match status" value="1"/>
</dbReference>
<dbReference type="GO" id="GO:0003697">
    <property type="term" value="F:single-stranded DNA binding"/>
    <property type="evidence" value="ECO:0007669"/>
    <property type="project" value="UniProtKB-ARBA"/>
</dbReference>
<organism evidence="6 7">
    <name type="scientific">Cerrena zonata</name>
    <dbReference type="NCBI Taxonomy" id="2478898"/>
    <lineage>
        <taxon>Eukaryota</taxon>
        <taxon>Fungi</taxon>
        <taxon>Dikarya</taxon>
        <taxon>Basidiomycota</taxon>
        <taxon>Agaricomycotina</taxon>
        <taxon>Agaricomycetes</taxon>
        <taxon>Polyporales</taxon>
        <taxon>Cerrenaceae</taxon>
        <taxon>Cerrena</taxon>
    </lineage>
</organism>
<feature type="compositionally biased region" description="Polar residues" evidence="5">
    <location>
        <begin position="529"/>
        <end position="547"/>
    </location>
</feature>
<accession>A0AAW0FLU0</accession>
<feature type="compositionally biased region" description="Polar residues" evidence="5">
    <location>
        <begin position="327"/>
        <end position="340"/>
    </location>
</feature>
<evidence type="ECO:0000256" key="5">
    <source>
        <dbReference type="SAM" id="MobiDB-lite"/>
    </source>
</evidence>
<keyword evidence="4" id="KW-0234">DNA repair</keyword>
<dbReference type="Proteomes" id="UP001385951">
    <property type="component" value="Unassembled WGS sequence"/>
</dbReference>
<feature type="compositionally biased region" description="Pro residues" evidence="5">
    <location>
        <begin position="344"/>
        <end position="367"/>
    </location>
</feature>
<feature type="compositionally biased region" description="Low complexity" evidence="5">
    <location>
        <begin position="445"/>
        <end position="469"/>
    </location>
</feature>
<feature type="compositionally biased region" description="Basic and acidic residues" evidence="5">
    <location>
        <begin position="477"/>
        <end position="498"/>
    </location>
</feature>
<dbReference type="PANTHER" id="PTHR12132">
    <property type="entry name" value="DNA REPAIR AND RECOMBINATION PROTEIN RAD52, RAD59"/>
    <property type="match status" value="1"/>
</dbReference>